<evidence type="ECO:0000313" key="3">
    <source>
        <dbReference type="Proteomes" id="UP001172702"/>
    </source>
</evidence>
<feature type="region of interest" description="Disordered" evidence="1">
    <location>
        <begin position="215"/>
        <end position="238"/>
    </location>
</feature>
<protein>
    <recommendedName>
        <fullName evidence="4">Heparin-binding hemagglutinin</fullName>
    </recommendedName>
</protein>
<evidence type="ECO:0008006" key="4">
    <source>
        <dbReference type="Google" id="ProtNLM"/>
    </source>
</evidence>
<keyword evidence="3" id="KW-1185">Reference proteome</keyword>
<comment type="caution">
    <text evidence="2">The sequence shown here is derived from an EMBL/GenBank/DDBJ whole genome shotgun (WGS) entry which is preliminary data.</text>
</comment>
<dbReference type="Gene3D" id="1.20.120.20">
    <property type="entry name" value="Apolipoprotein"/>
    <property type="match status" value="1"/>
</dbReference>
<evidence type="ECO:0000256" key="1">
    <source>
        <dbReference type="SAM" id="MobiDB-lite"/>
    </source>
</evidence>
<feature type="region of interest" description="Disordered" evidence="1">
    <location>
        <begin position="277"/>
        <end position="404"/>
    </location>
</feature>
<dbReference type="EMBL" id="JAUHTB010000005">
    <property type="protein sequence ID" value="MDN4505699.1"/>
    <property type="molecule type" value="Genomic_DNA"/>
</dbReference>
<proteinExistence type="predicted"/>
<feature type="compositionally biased region" description="Basic residues" evidence="1">
    <location>
        <begin position="293"/>
        <end position="317"/>
    </location>
</feature>
<feature type="compositionally biased region" description="Low complexity" evidence="1">
    <location>
        <begin position="223"/>
        <end position="236"/>
    </location>
</feature>
<name>A0ABT8GZQ3_9ACTN</name>
<sequence>MADKKPTSKKSAAEAAEQKAKGEAVKEQALEGPLGQAIAAVRTPVYAYVGVNDLAIQAVSGMVADLRRRAEEAVTEAQSKVTERVAEAQNRINERVAGAQTRVTEVQHRVNEVPERVQALPAEVEELVTRFRPEELRKVADAYVQVAAGIYGGLAARGEDVVSRLREENPQLEAGLARVNEQVARAAGAVEEQVELGEDALGTVARQTRTIGVKAAGRVSKSARQAAETAGDAADSAAERVDEVAERVDKTAGKAADNVDKAADKAADRVDEAASKASAEVARGTAEVEARTAKKAPAKKAAAKKAPAKKAPAKKAAAKSTTTKATATPSSTGAATADKPAATKPAAGKPAASKPAATKSTAAKPAAASAGGDSDAPTPMELADNDPALTTADTPLPPAGTDRV</sequence>
<accession>A0ABT8GZQ3</accession>
<feature type="region of interest" description="Disordered" evidence="1">
    <location>
        <begin position="1"/>
        <end position="27"/>
    </location>
</feature>
<feature type="compositionally biased region" description="Low complexity" evidence="1">
    <location>
        <begin position="386"/>
        <end position="404"/>
    </location>
</feature>
<feature type="compositionally biased region" description="Low complexity" evidence="1">
    <location>
        <begin position="318"/>
        <end position="378"/>
    </location>
</feature>
<reference evidence="2 3" key="1">
    <citation type="submission" date="2023-07" db="EMBL/GenBank/DDBJ databases">
        <title>Strategy for survival of the halotoleranting strain Dietzia MX2 from the Yakshinskoe mineral salts deposit.</title>
        <authorList>
            <person name="Kharitonova M.A."/>
            <person name="Kupriyanova-Ashina F.G."/>
            <person name="Shakirov T.R."/>
            <person name="Vafina M.S."/>
            <person name="Ilinskaya O.N."/>
        </authorList>
    </citation>
    <scope>NUCLEOTIDE SEQUENCE [LARGE SCALE GENOMIC DNA]</scope>
    <source>
        <strain evidence="2 3">MX2</strain>
    </source>
</reference>
<dbReference type="RefSeq" id="WP_301162439.1">
    <property type="nucleotide sequence ID" value="NZ_JAUHTB010000005.1"/>
</dbReference>
<feature type="compositionally biased region" description="Basic and acidic residues" evidence="1">
    <location>
        <begin position="16"/>
        <end position="27"/>
    </location>
</feature>
<evidence type="ECO:0000313" key="2">
    <source>
        <dbReference type="EMBL" id="MDN4505699.1"/>
    </source>
</evidence>
<gene>
    <name evidence="2" type="ORF">QYF62_06495</name>
</gene>
<organism evidence="2 3">
    <name type="scientific">Dietzia maris</name>
    <dbReference type="NCBI Taxonomy" id="37915"/>
    <lineage>
        <taxon>Bacteria</taxon>
        <taxon>Bacillati</taxon>
        <taxon>Actinomycetota</taxon>
        <taxon>Actinomycetes</taxon>
        <taxon>Mycobacteriales</taxon>
        <taxon>Dietziaceae</taxon>
        <taxon>Dietzia</taxon>
    </lineage>
</organism>
<dbReference type="Proteomes" id="UP001172702">
    <property type="component" value="Unassembled WGS sequence"/>
</dbReference>